<evidence type="ECO:0000256" key="1">
    <source>
        <dbReference type="SAM" id="Phobius"/>
    </source>
</evidence>
<keyword evidence="3" id="KW-1185">Reference proteome</keyword>
<evidence type="ECO:0000313" key="3">
    <source>
        <dbReference type="Proteomes" id="UP000053477"/>
    </source>
</evidence>
<dbReference type="AlphaFoldDB" id="A0A0H2S3L2"/>
<sequence length="356" mass="39801">MAVEKFMGTTPQRAFVGIIIIQAIAVLAMIGIAFAFVEVDVRTSSDSRYKTIPCYLAMFGLAEIFELAMALDALKARNIVQLVGILAFHLGLVVFAALQVDEAHTALDLSKEAGCNTFAVLCDGSLWRKVEPFFIVNPIIIAVSWIFMLFFVRKLFEEFGWAVFELVGANPLTKTMYQWYQIMICLLKFDFFFFGSVTMQLIILVLASNSVEFGLTVAAIPIVLLLLVGAGIAVQREIKWLMSISLVIMLAAETYFSKQEIDMGLLLYKLVRFYEPSSRGEYISTRATLTFFTIIAFIILFMTFGVGLRCFSDFDKGLTQAKVQTVPEKVIYSSPNSPGVGGDRQSNYLDRRLSIE</sequence>
<gene>
    <name evidence="2" type="ORF">SCHPADRAFT_936091</name>
</gene>
<name>A0A0H2S3L2_9AGAM</name>
<feature type="transmembrane region" description="Helical" evidence="1">
    <location>
        <begin position="14"/>
        <end position="37"/>
    </location>
</feature>
<dbReference type="GO" id="GO:0005794">
    <property type="term" value="C:Golgi apparatus"/>
    <property type="evidence" value="ECO:0007669"/>
    <property type="project" value="TreeGrafter"/>
</dbReference>
<reference evidence="2 3" key="1">
    <citation type="submission" date="2015-04" db="EMBL/GenBank/DDBJ databases">
        <title>Complete genome sequence of Schizopora paradoxa KUC8140, a cosmopolitan wood degrader in East Asia.</title>
        <authorList>
            <consortium name="DOE Joint Genome Institute"/>
            <person name="Min B."/>
            <person name="Park H."/>
            <person name="Jang Y."/>
            <person name="Kim J.-J."/>
            <person name="Kim K.H."/>
            <person name="Pangilinan J."/>
            <person name="Lipzen A."/>
            <person name="Riley R."/>
            <person name="Grigoriev I.V."/>
            <person name="Spatafora J.W."/>
            <person name="Choi I.-G."/>
        </authorList>
    </citation>
    <scope>NUCLEOTIDE SEQUENCE [LARGE SCALE GENOMIC DNA]</scope>
    <source>
        <strain evidence="2 3">KUC8140</strain>
    </source>
</reference>
<feature type="transmembrane region" description="Helical" evidence="1">
    <location>
        <begin position="213"/>
        <end position="233"/>
    </location>
</feature>
<feature type="transmembrane region" description="Helical" evidence="1">
    <location>
        <begin position="240"/>
        <end position="257"/>
    </location>
</feature>
<feature type="transmembrane region" description="Helical" evidence="1">
    <location>
        <begin position="182"/>
        <end position="207"/>
    </location>
</feature>
<proteinExistence type="predicted"/>
<organism evidence="2 3">
    <name type="scientific">Schizopora paradoxa</name>
    <dbReference type="NCBI Taxonomy" id="27342"/>
    <lineage>
        <taxon>Eukaryota</taxon>
        <taxon>Fungi</taxon>
        <taxon>Dikarya</taxon>
        <taxon>Basidiomycota</taxon>
        <taxon>Agaricomycotina</taxon>
        <taxon>Agaricomycetes</taxon>
        <taxon>Hymenochaetales</taxon>
        <taxon>Schizoporaceae</taxon>
        <taxon>Schizopora</taxon>
    </lineage>
</organism>
<dbReference type="PANTHER" id="PTHR34391:SF1">
    <property type="entry name" value="UPF0658 GOLGI APPARATUS MEMBRANE PROTEIN C1952.10C-RELATED"/>
    <property type="match status" value="1"/>
</dbReference>
<dbReference type="PANTHER" id="PTHR34391">
    <property type="entry name" value="UPF0658 GOLGI APPARATUS MEMBRANE PROTEIN C1952.10C-RELATED"/>
    <property type="match status" value="1"/>
</dbReference>
<evidence type="ECO:0000313" key="2">
    <source>
        <dbReference type="EMBL" id="KLO18602.1"/>
    </source>
</evidence>
<keyword evidence="1" id="KW-1133">Transmembrane helix</keyword>
<dbReference type="OrthoDB" id="2448307at2759"/>
<keyword evidence="1" id="KW-0812">Transmembrane</keyword>
<feature type="transmembrane region" description="Helical" evidence="1">
    <location>
        <begin position="133"/>
        <end position="152"/>
    </location>
</feature>
<dbReference type="InterPro" id="IPR040410">
    <property type="entry name" value="UPF0658_Golgi"/>
</dbReference>
<dbReference type="InParanoid" id="A0A0H2S3L2"/>
<feature type="transmembrane region" description="Helical" evidence="1">
    <location>
        <begin position="79"/>
        <end position="100"/>
    </location>
</feature>
<accession>A0A0H2S3L2</accession>
<keyword evidence="1" id="KW-0472">Membrane</keyword>
<dbReference type="EMBL" id="KQ085893">
    <property type="protein sequence ID" value="KLO18602.1"/>
    <property type="molecule type" value="Genomic_DNA"/>
</dbReference>
<protein>
    <submittedName>
        <fullName evidence="2">Uncharacterized protein</fullName>
    </submittedName>
</protein>
<feature type="transmembrane region" description="Helical" evidence="1">
    <location>
        <begin position="287"/>
        <end position="308"/>
    </location>
</feature>
<dbReference type="Proteomes" id="UP000053477">
    <property type="component" value="Unassembled WGS sequence"/>
</dbReference>